<dbReference type="Gene3D" id="3.30.1060.10">
    <property type="entry name" value="Peptide methionine sulphoxide reductase MsrA"/>
    <property type="match status" value="1"/>
</dbReference>
<dbReference type="Pfam" id="PF01625">
    <property type="entry name" value="PMSR"/>
    <property type="match status" value="1"/>
</dbReference>
<comment type="catalytic activity">
    <reaction evidence="3 4">
        <text>[thioredoxin]-disulfide + L-methionine + H2O = L-methionine (S)-S-oxide + [thioredoxin]-dithiol</text>
        <dbReference type="Rhea" id="RHEA:19993"/>
        <dbReference type="Rhea" id="RHEA-COMP:10698"/>
        <dbReference type="Rhea" id="RHEA-COMP:10700"/>
        <dbReference type="ChEBI" id="CHEBI:15377"/>
        <dbReference type="ChEBI" id="CHEBI:29950"/>
        <dbReference type="ChEBI" id="CHEBI:50058"/>
        <dbReference type="ChEBI" id="CHEBI:57844"/>
        <dbReference type="ChEBI" id="CHEBI:58772"/>
        <dbReference type="EC" id="1.8.4.11"/>
    </reaction>
</comment>
<reference evidence="6 7" key="1">
    <citation type="journal article" date="2012" name="J. Bacteriol.">
        <title>Genome Sequence of the Halotolerant Bacterium Imtechella halotolerans K1T.</title>
        <authorList>
            <person name="Kumar S."/>
            <person name="Vikram S."/>
            <person name="Subramanian S."/>
            <person name="Raghava G.P."/>
            <person name="Pinnaka A.K."/>
        </authorList>
    </citation>
    <scope>NUCLEOTIDE SEQUENCE [LARGE SCALE GENOMIC DNA]</scope>
    <source>
        <strain evidence="6 7">K1</strain>
    </source>
</reference>
<comment type="catalytic activity">
    <reaction evidence="2 4">
        <text>L-methionyl-[protein] + [thioredoxin]-disulfide + H2O = L-methionyl-(S)-S-oxide-[protein] + [thioredoxin]-dithiol</text>
        <dbReference type="Rhea" id="RHEA:14217"/>
        <dbReference type="Rhea" id="RHEA-COMP:10698"/>
        <dbReference type="Rhea" id="RHEA-COMP:10700"/>
        <dbReference type="Rhea" id="RHEA-COMP:12313"/>
        <dbReference type="Rhea" id="RHEA-COMP:12315"/>
        <dbReference type="ChEBI" id="CHEBI:15377"/>
        <dbReference type="ChEBI" id="CHEBI:16044"/>
        <dbReference type="ChEBI" id="CHEBI:29950"/>
        <dbReference type="ChEBI" id="CHEBI:44120"/>
        <dbReference type="ChEBI" id="CHEBI:50058"/>
        <dbReference type="EC" id="1.8.4.11"/>
    </reaction>
</comment>
<comment type="function">
    <text evidence="4">Has an important function as a repair enzyme for proteins that have been inactivated by oxidation. Catalyzes the reversible oxidation-reduction of methionine sulfoxide in proteins to methionine.</text>
</comment>
<name>I0WH56_9FLAO</name>
<dbReference type="SUPFAM" id="SSF55068">
    <property type="entry name" value="Peptide methionine sulfoxide reductase"/>
    <property type="match status" value="1"/>
</dbReference>
<dbReference type="GO" id="GO:0008113">
    <property type="term" value="F:peptide-methionine (S)-S-oxide reductase activity"/>
    <property type="evidence" value="ECO:0007669"/>
    <property type="project" value="UniProtKB-UniRule"/>
</dbReference>
<dbReference type="GO" id="GO:0033744">
    <property type="term" value="F:L-methionine:thioredoxin-disulfide S-oxidoreductase activity"/>
    <property type="evidence" value="ECO:0007669"/>
    <property type="project" value="RHEA"/>
</dbReference>
<evidence type="ECO:0000313" key="7">
    <source>
        <dbReference type="Proteomes" id="UP000005938"/>
    </source>
</evidence>
<dbReference type="PANTHER" id="PTHR43774:SF1">
    <property type="entry name" value="PEPTIDE METHIONINE SULFOXIDE REDUCTASE MSRA 2"/>
    <property type="match status" value="1"/>
</dbReference>
<comment type="similarity">
    <text evidence="4">Belongs to the MsrA Met sulfoxide reductase family.</text>
</comment>
<dbReference type="InterPro" id="IPR036509">
    <property type="entry name" value="Met_Sox_Rdtase_MsrA_sf"/>
</dbReference>
<evidence type="ECO:0000313" key="6">
    <source>
        <dbReference type="EMBL" id="EID75722.1"/>
    </source>
</evidence>
<organism evidence="6 7">
    <name type="scientific">Imtechella halotolerans K1</name>
    <dbReference type="NCBI Taxonomy" id="946077"/>
    <lineage>
        <taxon>Bacteria</taxon>
        <taxon>Pseudomonadati</taxon>
        <taxon>Bacteroidota</taxon>
        <taxon>Flavobacteriia</taxon>
        <taxon>Flavobacteriales</taxon>
        <taxon>Flavobacteriaceae</taxon>
        <taxon>Imtechella</taxon>
    </lineage>
</organism>
<feature type="domain" description="Peptide methionine sulphoxide reductase MsrA" evidence="5">
    <location>
        <begin position="40"/>
        <end position="191"/>
    </location>
</feature>
<comment type="caution">
    <text evidence="6">The sequence shown here is derived from an EMBL/GenBank/DDBJ whole genome shotgun (WGS) entry which is preliminary data.</text>
</comment>
<sequence>MERLIKWVILLFIITGSFSCSGQIEKKDRTTSSTQSKLKKAYFASGCFWCVEAIFESVKGVDEVISGYSGGTEPNPTYKQVSSGKTSHAEAVEVHYDPKIISFETLVKVFFGSHDPTTKNQQGPDYGPQYRSIAFYQNDNEKKIIEKYISDLESKKIYKQKIVTQVIPFMKFWPAEEYHQNFEKRNPTNPYVKNVSIPRLQRFQRKYPELLKKKHS</sequence>
<dbReference type="PROSITE" id="PS51257">
    <property type="entry name" value="PROKAR_LIPOPROTEIN"/>
    <property type="match status" value="1"/>
</dbReference>
<evidence type="ECO:0000256" key="1">
    <source>
        <dbReference type="ARBA" id="ARBA00023002"/>
    </source>
</evidence>
<protein>
    <recommendedName>
        <fullName evidence="4">Peptide methionine sulfoxide reductase MsrA</fullName>
        <shortName evidence="4">Protein-methionine-S-oxide reductase</shortName>
        <ecNumber evidence="4">1.8.4.11</ecNumber>
    </recommendedName>
    <alternativeName>
        <fullName evidence="4">Peptide-methionine (S)-S-oxide reductase</fullName>
        <shortName evidence="4">Peptide Met(O) reductase</shortName>
    </alternativeName>
</protein>
<dbReference type="OrthoDB" id="4174719at2"/>
<evidence type="ECO:0000256" key="4">
    <source>
        <dbReference type="HAMAP-Rule" id="MF_01401"/>
    </source>
</evidence>
<evidence type="ECO:0000256" key="3">
    <source>
        <dbReference type="ARBA" id="ARBA00048782"/>
    </source>
</evidence>
<dbReference type="eggNOG" id="COG0225">
    <property type="taxonomic scope" value="Bacteria"/>
</dbReference>
<proteinExistence type="inferred from homology"/>
<dbReference type="EC" id="1.8.4.11" evidence="4"/>
<feature type="active site" evidence="4">
    <location>
        <position position="47"/>
    </location>
</feature>
<evidence type="ECO:0000256" key="2">
    <source>
        <dbReference type="ARBA" id="ARBA00047806"/>
    </source>
</evidence>
<dbReference type="PANTHER" id="PTHR43774">
    <property type="entry name" value="PEPTIDE METHIONINE SULFOXIDE REDUCTASE"/>
    <property type="match status" value="1"/>
</dbReference>
<dbReference type="PATRIC" id="fig|946077.3.peg.1198"/>
<dbReference type="InterPro" id="IPR002569">
    <property type="entry name" value="Met_Sox_Rdtase_MsrA_dom"/>
</dbReference>
<gene>
    <name evidence="4" type="primary">msrA</name>
    <name evidence="6" type="ORF">W5A_05888</name>
</gene>
<accession>I0WH56</accession>
<dbReference type="EMBL" id="AJJU01000004">
    <property type="protein sequence ID" value="EID75722.1"/>
    <property type="molecule type" value="Genomic_DNA"/>
</dbReference>
<dbReference type="AlphaFoldDB" id="I0WH56"/>
<keyword evidence="7" id="KW-1185">Reference proteome</keyword>
<dbReference type="Proteomes" id="UP000005938">
    <property type="component" value="Unassembled WGS sequence"/>
</dbReference>
<keyword evidence="1 4" id="KW-0560">Oxidoreductase</keyword>
<dbReference type="RefSeq" id="WP_008238386.1">
    <property type="nucleotide sequence ID" value="NZ_AJJU01000004.1"/>
</dbReference>
<dbReference type="NCBIfam" id="TIGR00401">
    <property type="entry name" value="msrA"/>
    <property type="match status" value="1"/>
</dbReference>
<dbReference type="STRING" id="946077.W5A_05888"/>
<evidence type="ECO:0000259" key="5">
    <source>
        <dbReference type="Pfam" id="PF01625"/>
    </source>
</evidence>
<dbReference type="HAMAP" id="MF_01401">
    <property type="entry name" value="MsrA"/>
    <property type="match status" value="1"/>
</dbReference>